<comment type="caution">
    <text evidence="1">The sequence shown here is derived from an EMBL/GenBank/DDBJ whole genome shotgun (WGS) entry which is preliminary data.</text>
</comment>
<proteinExistence type="predicted"/>
<gene>
    <name evidence="1" type="ORF">ALO52_200167</name>
</gene>
<name>A0A0P9XV18_9PSED</name>
<reference evidence="1 2" key="1">
    <citation type="submission" date="2015-09" db="EMBL/GenBank/DDBJ databases">
        <title>Genome announcement of multiple Pseudomonas syringae strains.</title>
        <authorList>
            <person name="Thakur S."/>
            <person name="Wang P.W."/>
            <person name="Gong Y."/>
            <person name="Weir B.S."/>
            <person name="Guttman D.S."/>
        </authorList>
    </citation>
    <scope>NUCLEOTIDE SEQUENCE [LARGE SCALE GENOMIC DNA]</scope>
    <source>
        <strain evidence="1 2">ICMP3956</strain>
    </source>
</reference>
<sequence>MFNLVSRLFRKTAAIEIEIPIVHPDKKGFEEYHAGHSGCPNILILTENVNATYYISFDIPLGALYKEKALNFAAASQLRVSKKGAGMWERWDRAFRPDLVIMTRYALPYGREMLDYFKARKIPVVYHIDDNLLEIPTSLGSVVQQSQGAVEVIHERRYLLENCDMIYASTRYLADHLQALYPDQKIFTGIYAPYMAAHIQIKKSSGKRDPVIGYMGSRGHQEDLELVVPALVRLMEDNADLRFEVFGTIKMPAALARFGNRVKSHEVNKGYTGFLTTLANLNWTIGLAPLVNDKFNLCKAPTKYIEYTAAGIPVVASDILVYNQVIPEGGALLVNDDWYTAVDSLLKAPNVRASMLKTSQAYCATTFSEKVLQDQLGRLISRLVQ</sequence>
<protein>
    <submittedName>
        <fullName evidence="1">Uncharacterized protein</fullName>
    </submittedName>
</protein>
<accession>A0A0P9XV18</accession>
<evidence type="ECO:0000313" key="2">
    <source>
        <dbReference type="Proteomes" id="UP000050562"/>
    </source>
</evidence>
<dbReference type="Gene3D" id="3.40.50.2000">
    <property type="entry name" value="Glycogen Phosphorylase B"/>
    <property type="match status" value="2"/>
</dbReference>
<dbReference type="Proteomes" id="UP000050562">
    <property type="component" value="Unassembled WGS sequence"/>
</dbReference>
<dbReference type="EMBL" id="LJRC01000145">
    <property type="protein sequence ID" value="KPY36506.1"/>
    <property type="molecule type" value="Genomic_DNA"/>
</dbReference>
<dbReference type="PATRIC" id="fig|251707.3.peg.2158"/>
<evidence type="ECO:0000313" key="1">
    <source>
        <dbReference type="EMBL" id="KPY36506.1"/>
    </source>
</evidence>
<dbReference type="SUPFAM" id="SSF53756">
    <property type="entry name" value="UDP-Glycosyltransferase/glycogen phosphorylase"/>
    <property type="match status" value="1"/>
</dbReference>
<dbReference type="AlphaFoldDB" id="A0A0P9XV18"/>
<dbReference type="RefSeq" id="WP_057409456.1">
    <property type="nucleotide sequence ID" value="NZ_LJRC01000145.1"/>
</dbReference>
<organism evidence="1 2">
    <name type="scientific">Pseudomonas syringae pv. primulae</name>
    <dbReference type="NCBI Taxonomy" id="251707"/>
    <lineage>
        <taxon>Bacteria</taxon>
        <taxon>Pseudomonadati</taxon>
        <taxon>Pseudomonadota</taxon>
        <taxon>Gammaproteobacteria</taxon>
        <taxon>Pseudomonadales</taxon>
        <taxon>Pseudomonadaceae</taxon>
        <taxon>Pseudomonas</taxon>
    </lineage>
</organism>